<accession>A0A6J3HEN8</accession>
<dbReference type="SUPFAM" id="SSF109640">
    <property type="entry name" value="KRAB domain (Kruppel-associated box)"/>
    <property type="match status" value="1"/>
</dbReference>
<organism evidence="2 3">
    <name type="scientific">Sapajus apella</name>
    <name type="common">Brown-capped capuchin</name>
    <name type="synonym">Cebus apella</name>
    <dbReference type="NCBI Taxonomy" id="9515"/>
    <lineage>
        <taxon>Eukaryota</taxon>
        <taxon>Metazoa</taxon>
        <taxon>Chordata</taxon>
        <taxon>Craniata</taxon>
        <taxon>Vertebrata</taxon>
        <taxon>Euteleostomi</taxon>
        <taxon>Mammalia</taxon>
        <taxon>Eutheria</taxon>
        <taxon>Euarchontoglires</taxon>
        <taxon>Primates</taxon>
        <taxon>Haplorrhini</taxon>
        <taxon>Platyrrhini</taxon>
        <taxon>Cebidae</taxon>
        <taxon>Cebinae</taxon>
        <taxon>Sapajus</taxon>
    </lineage>
</organism>
<evidence type="ECO:0000259" key="1">
    <source>
        <dbReference type="PROSITE" id="PS50805"/>
    </source>
</evidence>
<dbReference type="AlphaFoldDB" id="A0A6J3HEN8"/>
<feature type="domain" description="KRAB" evidence="1">
    <location>
        <begin position="89"/>
        <end position="160"/>
    </location>
</feature>
<dbReference type="CDD" id="cd07765">
    <property type="entry name" value="KRAB_A-box"/>
    <property type="match status" value="1"/>
</dbReference>
<dbReference type="InterPro" id="IPR050169">
    <property type="entry name" value="Krueppel_C2H2_ZnF"/>
</dbReference>
<dbReference type="SMART" id="SM00349">
    <property type="entry name" value="KRAB"/>
    <property type="match status" value="1"/>
</dbReference>
<gene>
    <name evidence="3" type="primary">LOC116546125</name>
</gene>
<dbReference type="InterPro" id="IPR036051">
    <property type="entry name" value="KRAB_dom_sf"/>
</dbReference>
<dbReference type="GeneID" id="116546125"/>
<evidence type="ECO:0000313" key="2">
    <source>
        <dbReference type="Proteomes" id="UP000504640"/>
    </source>
</evidence>
<dbReference type="Gene3D" id="6.10.140.140">
    <property type="match status" value="1"/>
</dbReference>
<dbReference type="Pfam" id="PF01352">
    <property type="entry name" value="KRAB"/>
    <property type="match status" value="1"/>
</dbReference>
<dbReference type="InterPro" id="IPR001909">
    <property type="entry name" value="KRAB"/>
</dbReference>
<proteinExistence type="predicted"/>
<evidence type="ECO:0000313" key="3">
    <source>
        <dbReference type="RefSeq" id="XP_032128357.1"/>
    </source>
</evidence>
<protein>
    <submittedName>
        <fullName evidence="3">Zinc finger protein 98-like</fullName>
    </submittedName>
</protein>
<dbReference type="RefSeq" id="XP_032128357.1">
    <property type="nucleotide sequence ID" value="XM_032272466.1"/>
</dbReference>
<dbReference type="PANTHER" id="PTHR23232:SF124">
    <property type="entry name" value="ZINC FINGER PROTEIN 708"/>
    <property type="match status" value="1"/>
</dbReference>
<name>A0A6J3HEN8_SAPAP</name>
<keyword evidence="2" id="KW-1185">Reference proteome</keyword>
<dbReference type="GO" id="GO:0006355">
    <property type="term" value="P:regulation of DNA-templated transcription"/>
    <property type="evidence" value="ECO:0007669"/>
    <property type="project" value="InterPro"/>
</dbReference>
<dbReference type="PROSITE" id="PS50805">
    <property type="entry name" value="KRAB"/>
    <property type="match status" value="1"/>
</dbReference>
<dbReference type="Proteomes" id="UP000504640">
    <property type="component" value="Unplaced"/>
</dbReference>
<reference evidence="3" key="1">
    <citation type="submission" date="2025-08" db="UniProtKB">
        <authorList>
            <consortium name="RefSeq"/>
        </authorList>
    </citation>
    <scope>IDENTIFICATION</scope>
    <source>
        <tissue evidence="3">Blood</tissue>
    </source>
</reference>
<sequence length="162" mass="18177">MSSVTQVLGLKPYPVSDAALRTVQSGTQLERKGRLLGCGGGFVSCCSRSFRSCLRCHYRPNLRGLVTCWYWRSTAKMPGPPGSLEMGVLTFMDVAIEFSLEEWQCLNTAQQNLYRNVMLENYRNLVFLGIAASKPDLITCLEQGKEPWNVTRHEMVAEPPGR</sequence>
<dbReference type="PANTHER" id="PTHR23232">
    <property type="entry name" value="KRAB DOMAIN C2H2 ZINC FINGER"/>
    <property type="match status" value="1"/>
</dbReference>